<sequence length="168" mass="18421">MMILTRRHMIMSGLAGLALTGPVRATAPRNVAWDDLIPPGVPYGEIIGEGEIDVVNDTWNPIYDENATKLNEALDGAYVRMPGYIIPMELGSNGVSEFMLVPYVGACIHVPPPPPNQLIFVTSKTPWLGGNLWDAVWVTGTLRTEMQSTELADTGYTVAADVMELYEW</sequence>
<dbReference type="EMBL" id="BLIV01000004">
    <property type="protein sequence ID" value="GFE50821.1"/>
    <property type="molecule type" value="Genomic_DNA"/>
</dbReference>
<dbReference type="Proteomes" id="UP000436522">
    <property type="component" value="Unassembled WGS sequence"/>
</dbReference>
<evidence type="ECO:0000313" key="1">
    <source>
        <dbReference type="EMBL" id="GFE50821.1"/>
    </source>
</evidence>
<accession>A0A640VUQ2</accession>
<keyword evidence="2" id="KW-1185">Reference proteome</keyword>
<gene>
    <name evidence="1" type="ORF">So717_25740</name>
</gene>
<keyword evidence="1" id="KW-0449">Lipoprotein</keyword>
<name>A0A640VUQ2_9RHOB</name>
<organism evidence="1 2">
    <name type="scientific">Roseobacter cerasinus</name>
    <dbReference type="NCBI Taxonomy" id="2602289"/>
    <lineage>
        <taxon>Bacteria</taxon>
        <taxon>Pseudomonadati</taxon>
        <taxon>Pseudomonadota</taxon>
        <taxon>Alphaproteobacteria</taxon>
        <taxon>Rhodobacterales</taxon>
        <taxon>Roseobacteraceae</taxon>
        <taxon>Roseobacter</taxon>
    </lineage>
</organism>
<protein>
    <submittedName>
        <fullName evidence="1">Lipoprotein</fullName>
    </submittedName>
</protein>
<evidence type="ECO:0000313" key="2">
    <source>
        <dbReference type="Proteomes" id="UP000436522"/>
    </source>
</evidence>
<comment type="caution">
    <text evidence="1">The sequence shown here is derived from an EMBL/GenBank/DDBJ whole genome shotgun (WGS) entry which is preliminary data.</text>
</comment>
<dbReference type="Gene3D" id="2.40.50.870">
    <property type="entry name" value="Protein of unknown function (DUF3299)"/>
    <property type="match status" value="1"/>
</dbReference>
<reference evidence="1 2" key="1">
    <citation type="submission" date="2019-12" db="EMBL/GenBank/DDBJ databases">
        <title>Roseobacter cerasinus sp. nov., isolated from seawater around aquaculture.</title>
        <authorList>
            <person name="Muramatsu S."/>
            <person name="Takabe Y."/>
            <person name="Mori K."/>
            <person name="Takaichi S."/>
            <person name="Hanada S."/>
        </authorList>
    </citation>
    <scope>NUCLEOTIDE SEQUENCE [LARGE SCALE GENOMIC DNA]</scope>
    <source>
        <strain evidence="1 2">AI77</strain>
    </source>
</reference>
<dbReference type="AlphaFoldDB" id="A0A640VUQ2"/>
<dbReference type="Pfam" id="PF11736">
    <property type="entry name" value="DUF3299"/>
    <property type="match status" value="1"/>
</dbReference>
<proteinExistence type="predicted"/>
<dbReference type="RefSeq" id="WP_238840897.1">
    <property type="nucleotide sequence ID" value="NZ_BLIV01000004.1"/>
</dbReference>
<dbReference type="InterPro" id="IPR021727">
    <property type="entry name" value="DUF3299"/>
</dbReference>